<dbReference type="InterPro" id="IPR051010">
    <property type="entry name" value="BCAA_transport"/>
</dbReference>
<dbReference type="Pfam" id="PF13458">
    <property type="entry name" value="Peripla_BP_6"/>
    <property type="match status" value="1"/>
</dbReference>
<gene>
    <name evidence="6" type="ORF">FDP22_16960</name>
</gene>
<evidence type="ECO:0000256" key="3">
    <source>
        <dbReference type="ARBA" id="ARBA00022729"/>
    </source>
</evidence>
<evidence type="ECO:0000256" key="4">
    <source>
        <dbReference type="ARBA" id="ARBA00022970"/>
    </source>
</evidence>
<accession>A0A5B8G1M6</accession>
<keyword evidence="3" id="KW-0732">Signal</keyword>
<name>A0A5B8G1M6_9RHOB</name>
<keyword evidence="2" id="KW-0813">Transport</keyword>
<dbReference type="PANTHER" id="PTHR30483:SF37">
    <property type="entry name" value="ABC TRANSPORTER SUBSTRATE-BINDING PROTEIN"/>
    <property type="match status" value="1"/>
</dbReference>
<dbReference type="OrthoDB" id="9802022at2"/>
<dbReference type="SUPFAM" id="SSF53822">
    <property type="entry name" value="Periplasmic binding protein-like I"/>
    <property type="match status" value="1"/>
</dbReference>
<dbReference type="PRINTS" id="PR00337">
    <property type="entry name" value="LEUILEVALBP"/>
</dbReference>
<evidence type="ECO:0000256" key="2">
    <source>
        <dbReference type="ARBA" id="ARBA00022448"/>
    </source>
</evidence>
<dbReference type="Gene3D" id="3.40.50.2300">
    <property type="match status" value="2"/>
</dbReference>
<dbReference type="CDD" id="cd06340">
    <property type="entry name" value="PBP1_ABC_ligand_binding-like"/>
    <property type="match status" value="1"/>
</dbReference>
<reference evidence="6 7" key="1">
    <citation type="submission" date="2019-06" db="EMBL/GenBank/DDBJ databases">
        <title>Genome sequence of Rhodobacteraceae bacterium D4M1.</title>
        <authorList>
            <person name="Cao J."/>
        </authorList>
    </citation>
    <scope>NUCLEOTIDE SEQUENCE [LARGE SCALE GENOMIC DNA]</scope>
    <source>
        <strain evidence="6 7">D4M1</strain>
    </source>
</reference>
<evidence type="ECO:0000256" key="1">
    <source>
        <dbReference type="ARBA" id="ARBA00010062"/>
    </source>
</evidence>
<comment type="similarity">
    <text evidence="1">Belongs to the leucine-binding protein family.</text>
</comment>
<proteinExistence type="inferred from homology"/>
<dbReference type="InterPro" id="IPR000709">
    <property type="entry name" value="Leu_Ile_Val-bd"/>
</dbReference>
<evidence type="ECO:0000313" key="6">
    <source>
        <dbReference type="EMBL" id="QDL93780.1"/>
    </source>
</evidence>
<evidence type="ECO:0000313" key="7">
    <source>
        <dbReference type="Proteomes" id="UP000305888"/>
    </source>
</evidence>
<dbReference type="EMBL" id="CP040818">
    <property type="protein sequence ID" value="QDL93780.1"/>
    <property type="molecule type" value="Genomic_DNA"/>
</dbReference>
<evidence type="ECO:0000259" key="5">
    <source>
        <dbReference type="Pfam" id="PF13458"/>
    </source>
</evidence>
<dbReference type="KEGG" id="ppru:FDP22_16960"/>
<keyword evidence="7" id="KW-1185">Reference proteome</keyword>
<dbReference type="GO" id="GO:0006865">
    <property type="term" value="P:amino acid transport"/>
    <property type="evidence" value="ECO:0007669"/>
    <property type="project" value="UniProtKB-KW"/>
</dbReference>
<sequence length="391" mass="41250">MFAVAFSTLFSPQLAMAQETVKIGVVIPLSGSNAQFGANIRNGLELALKDVNGAGGIGSLEGAKVELVYADTPEPAKAGAAVQRLVSGEKVVGIIGSFVSNITLAASEVTERLGVPMVTHSFADQITERGYRNIFQMSPKASVLGAATFEQAIQLGEISDEKISRIAILWEDTSYGTAQSKGIREAAEKAGVEVVVDEGYPPGITDVTPLINKLRNSGAQLVFPVSYINDAVLIIRSMGQQQIDTPVVGGAGGYIIPDFGTALGAMAEGVLSVAPANYDAAKQIADRYRATYGTWPSHEALMYAAGLEDMVKAIDVARSTDPAKIRDALSTLRFCEGFARALPTGCLAYDETGATTTGTPIMVQWQGGELVTVFPQKAGAQLLWRGKQITE</sequence>
<keyword evidence="4" id="KW-0029">Amino-acid transport</keyword>
<feature type="domain" description="Leucine-binding protein" evidence="5">
    <location>
        <begin position="20"/>
        <end position="366"/>
    </location>
</feature>
<dbReference type="PANTHER" id="PTHR30483">
    <property type="entry name" value="LEUCINE-SPECIFIC-BINDING PROTEIN"/>
    <property type="match status" value="1"/>
</dbReference>
<dbReference type="AlphaFoldDB" id="A0A5B8G1M6"/>
<dbReference type="Proteomes" id="UP000305888">
    <property type="component" value="Chromosome"/>
</dbReference>
<dbReference type="InterPro" id="IPR028082">
    <property type="entry name" value="Peripla_BP_I"/>
</dbReference>
<dbReference type="InterPro" id="IPR028081">
    <property type="entry name" value="Leu-bd"/>
</dbReference>
<organism evidence="6 7">
    <name type="scientific">Paroceanicella profunda</name>
    <dbReference type="NCBI Taxonomy" id="2579971"/>
    <lineage>
        <taxon>Bacteria</taxon>
        <taxon>Pseudomonadati</taxon>
        <taxon>Pseudomonadota</taxon>
        <taxon>Alphaproteobacteria</taxon>
        <taxon>Rhodobacterales</taxon>
        <taxon>Paracoccaceae</taxon>
        <taxon>Paroceanicella</taxon>
    </lineage>
</organism>
<protein>
    <submittedName>
        <fullName evidence="6">ABC transporter substrate-binding protein</fullName>
    </submittedName>
</protein>